<dbReference type="RefSeq" id="WP_204695856.1">
    <property type="nucleotide sequence ID" value="NZ_JAFBEC010000002.1"/>
</dbReference>
<gene>
    <name evidence="2" type="ORF">JOD17_000894</name>
</gene>
<keyword evidence="1" id="KW-0732">Signal</keyword>
<dbReference type="Proteomes" id="UP000741863">
    <property type="component" value="Unassembled WGS sequence"/>
</dbReference>
<evidence type="ECO:0000313" key="2">
    <source>
        <dbReference type="EMBL" id="MBM7631802.1"/>
    </source>
</evidence>
<comment type="caution">
    <text evidence="2">The sequence shown here is derived from an EMBL/GenBank/DDBJ whole genome shotgun (WGS) entry which is preliminary data.</text>
</comment>
<feature type="chain" id="PRO_5046581046" evidence="1">
    <location>
        <begin position="19"/>
        <end position="119"/>
    </location>
</feature>
<reference evidence="2 3" key="1">
    <citation type="submission" date="2021-01" db="EMBL/GenBank/DDBJ databases">
        <title>Genomic Encyclopedia of Type Strains, Phase IV (KMG-IV): sequencing the most valuable type-strain genomes for metagenomic binning, comparative biology and taxonomic classification.</title>
        <authorList>
            <person name="Goeker M."/>
        </authorList>
    </citation>
    <scope>NUCLEOTIDE SEQUENCE [LARGE SCALE GENOMIC DNA]</scope>
    <source>
        <strain evidence="2 3">DSM 25540</strain>
    </source>
</reference>
<feature type="signal peptide" evidence="1">
    <location>
        <begin position="1"/>
        <end position="18"/>
    </location>
</feature>
<proteinExistence type="predicted"/>
<evidence type="ECO:0000256" key="1">
    <source>
        <dbReference type="SAM" id="SignalP"/>
    </source>
</evidence>
<protein>
    <submittedName>
        <fullName evidence="2">Uncharacterized protein</fullName>
    </submittedName>
</protein>
<dbReference type="EMBL" id="JAFBEC010000002">
    <property type="protein sequence ID" value="MBM7631802.1"/>
    <property type="molecule type" value="Genomic_DNA"/>
</dbReference>
<keyword evidence="3" id="KW-1185">Reference proteome</keyword>
<sequence>MSFTLLLLLFPLSQDVYATPSIIEFQAKIVTVTEDYEICYDAFQEQYSCKETDNDKNKQSTERFVFHLGIYPGATKEDVQLRLANALGIDVSEVTHWDVAITFDGGETIKVKGKGKRSL</sequence>
<name>A0ABS2P912_9BACL</name>
<evidence type="ECO:0000313" key="3">
    <source>
        <dbReference type="Proteomes" id="UP000741863"/>
    </source>
</evidence>
<organism evidence="2 3">
    <name type="scientific">Geomicrobium sediminis</name>
    <dbReference type="NCBI Taxonomy" id="1347788"/>
    <lineage>
        <taxon>Bacteria</taxon>
        <taxon>Bacillati</taxon>
        <taxon>Bacillota</taxon>
        <taxon>Bacilli</taxon>
        <taxon>Bacillales</taxon>
        <taxon>Geomicrobium</taxon>
    </lineage>
</organism>
<accession>A0ABS2P912</accession>